<dbReference type="HAMAP" id="MF_00023">
    <property type="entry name" value="SmpB"/>
    <property type="match status" value="1"/>
</dbReference>
<dbReference type="Gene3D" id="2.40.280.10">
    <property type="match status" value="1"/>
</dbReference>
<comment type="subcellular location">
    <subcellularLocation>
        <location evidence="3">Cytoplasm</location>
    </subcellularLocation>
    <text evidence="3">The tmRNA-SmpB complex associates with stalled 70S ribosomes.</text>
</comment>
<reference evidence="4 5" key="1">
    <citation type="submission" date="2022-11" db="EMBL/GenBank/DDBJ databases">
        <title>Host association and intracellularity evolved multiple times independently in the Rickettsiales.</title>
        <authorList>
            <person name="Castelli M."/>
            <person name="Nardi T."/>
            <person name="Gammuto L."/>
            <person name="Bellinzona G."/>
            <person name="Sabaneyeva E."/>
            <person name="Potekhin A."/>
            <person name="Serra V."/>
            <person name="Petroni G."/>
            <person name="Sassera D."/>
        </authorList>
    </citation>
    <scope>NUCLEOTIDE SEQUENCE [LARGE SCALE GENOMIC DNA]</scope>
    <source>
        <strain evidence="4 5">NDG2</strain>
    </source>
</reference>
<evidence type="ECO:0000313" key="4">
    <source>
        <dbReference type="EMBL" id="WPX96471.1"/>
    </source>
</evidence>
<dbReference type="RefSeq" id="WP_323733264.1">
    <property type="nucleotide sequence ID" value="NZ_CP110820.1"/>
</dbReference>
<dbReference type="Proteomes" id="UP001327219">
    <property type="component" value="Chromosome"/>
</dbReference>
<dbReference type="PANTHER" id="PTHR30308">
    <property type="entry name" value="TMRNA-BINDING COMPONENT OF TRANS-TRANSLATION TAGGING COMPLEX"/>
    <property type="match status" value="1"/>
</dbReference>
<evidence type="ECO:0000256" key="3">
    <source>
        <dbReference type="HAMAP-Rule" id="MF_00023"/>
    </source>
</evidence>
<dbReference type="PROSITE" id="PS01317">
    <property type="entry name" value="SSRP"/>
    <property type="match status" value="1"/>
</dbReference>
<dbReference type="SUPFAM" id="SSF74982">
    <property type="entry name" value="Small protein B (SmpB)"/>
    <property type="match status" value="1"/>
</dbReference>
<dbReference type="InterPro" id="IPR000037">
    <property type="entry name" value="SsrA-bd_prot"/>
</dbReference>
<keyword evidence="1 3" id="KW-0963">Cytoplasm</keyword>
<name>A0ABZ0UK32_9RICK</name>
<dbReference type="NCBIfam" id="NF003843">
    <property type="entry name" value="PRK05422.1"/>
    <property type="match status" value="1"/>
</dbReference>
<proteinExistence type="inferred from homology"/>
<dbReference type="PANTHER" id="PTHR30308:SF2">
    <property type="entry name" value="SSRA-BINDING PROTEIN"/>
    <property type="match status" value="1"/>
</dbReference>
<organism evidence="4 5">
    <name type="scientific">Candidatus Bandiella euplotis</name>
    <dbReference type="NCBI Taxonomy" id="1664265"/>
    <lineage>
        <taxon>Bacteria</taxon>
        <taxon>Pseudomonadati</taxon>
        <taxon>Pseudomonadota</taxon>
        <taxon>Alphaproteobacteria</taxon>
        <taxon>Rickettsiales</taxon>
        <taxon>Candidatus Midichloriaceae</taxon>
        <taxon>Candidatus Bandiella</taxon>
    </lineage>
</organism>
<comment type="similarity">
    <text evidence="3">Belongs to the SmpB family.</text>
</comment>
<dbReference type="InterPro" id="IPR023620">
    <property type="entry name" value="SmpB"/>
</dbReference>
<dbReference type="NCBIfam" id="TIGR00086">
    <property type="entry name" value="smpB"/>
    <property type="match status" value="1"/>
</dbReference>
<dbReference type="InterPro" id="IPR020081">
    <property type="entry name" value="SsrA-bd_prot_CS"/>
</dbReference>
<keyword evidence="2 3" id="KW-0694">RNA-binding</keyword>
<keyword evidence="5" id="KW-1185">Reference proteome</keyword>
<dbReference type="Pfam" id="PF01668">
    <property type="entry name" value="SmpB"/>
    <property type="match status" value="1"/>
</dbReference>
<evidence type="ECO:0000256" key="1">
    <source>
        <dbReference type="ARBA" id="ARBA00022490"/>
    </source>
</evidence>
<sequence>MRNVDKEIRMIAQNKRAYHDYFIEEEIEAGIVLKGTEVKSLRCSKASIAESYADNIGEEIFLLGATIQEYSKARIFNHYPKRQRKLLLHKRELKRLIGLIKRRGYTLIPLTLYFNKRNIAKVSLGLAKGKKNYDKREAIKQKDWDRTKSRMMKTYQ</sequence>
<gene>
    <name evidence="3" type="primary">smpB</name>
    <name evidence="4" type="ORF">Bandiella_00585</name>
</gene>
<protein>
    <recommendedName>
        <fullName evidence="3">SsrA-binding protein</fullName>
    </recommendedName>
    <alternativeName>
        <fullName evidence="3">Small protein B</fullName>
    </alternativeName>
</protein>
<dbReference type="CDD" id="cd09294">
    <property type="entry name" value="SmpB"/>
    <property type="match status" value="1"/>
</dbReference>
<evidence type="ECO:0000313" key="5">
    <source>
        <dbReference type="Proteomes" id="UP001327219"/>
    </source>
</evidence>
<accession>A0ABZ0UK32</accession>
<evidence type="ECO:0000256" key="2">
    <source>
        <dbReference type="ARBA" id="ARBA00022884"/>
    </source>
</evidence>
<dbReference type="EMBL" id="CP110820">
    <property type="protein sequence ID" value="WPX96471.1"/>
    <property type="molecule type" value="Genomic_DNA"/>
</dbReference>
<comment type="function">
    <text evidence="3">Required for rescue of stalled ribosomes mediated by trans-translation. Binds to transfer-messenger RNA (tmRNA), required for stable association of tmRNA with ribosomes. tmRNA and SmpB together mimic tRNA shape, replacing the anticodon stem-loop with SmpB. tmRNA is encoded by the ssrA gene; the 2 termini fold to resemble tRNA(Ala) and it encodes a 'tag peptide', a short internal open reading frame. During trans-translation Ala-aminoacylated tmRNA acts like a tRNA, entering the A-site of stalled ribosomes, displacing the stalled mRNA. The ribosome then switches to translate the ORF on the tmRNA; the nascent peptide is terminated with the 'tag peptide' encoded by the tmRNA and targeted for degradation. The ribosome is freed to recommence translation, which seems to be the essential function of trans-translation.</text>
</comment>